<organism evidence="1 2">
    <name type="scientific">Bradyrhizobium barranii subsp. apii</name>
    <dbReference type="NCBI Taxonomy" id="2819348"/>
    <lineage>
        <taxon>Bacteria</taxon>
        <taxon>Pseudomonadati</taxon>
        <taxon>Pseudomonadota</taxon>
        <taxon>Alphaproteobacteria</taxon>
        <taxon>Hyphomicrobiales</taxon>
        <taxon>Nitrobacteraceae</taxon>
        <taxon>Bradyrhizobium</taxon>
        <taxon>Bradyrhizobium barranii</taxon>
    </lineage>
</organism>
<dbReference type="Proteomes" id="UP000551709">
    <property type="component" value="Chromosome"/>
</dbReference>
<dbReference type="EMBL" id="CP096255">
    <property type="protein sequence ID" value="UPT87016.1"/>
    <property type="molecule type" value="Genomic_DNA"/>
</dbReference>
<dbReference type="RefSeq" id="WP_166075004.1">
    <property type="nucleotide sequence ID" value="NZ_CP096255.1"/>
</dbReference>
<proteinExistence type="predicted"/>
<accession>A0A8T5V6R4</accession>
<dbReference type="AlphaFoldDB" id="A0A8T5V6R4"/>
<gene>
    <name evidence="1" type="ORF">HAP41_0000043555</name>
</gene>
<evidence type="ECO:0000313" key="2">
    <source>
        <dbReference type="Proteomes" id="UP000551709"/>
    </source>
</evidence>
<reference evidence="1" key="1">
    <citation type="journal article" date="2017" name="Syst. Appl. Microbiol.">
        <title>Soybeans inoculated with root zone soils of Canadian native legumes harbour diverse and novel Bradyrhizobium spp. that possess agricultural potential.</title>
        <authorList>
            <person name="Bromfield E.S.P."/>
            <person name="Cloutier S."/>
            <person name="Tambong J.T."/>
            <person name="Tran Thi T.V."/>
        </authorList>
    </citation>
    <scope>NUCLEOTIDE SEQUENCE</scope>
    <source>
        <strain evidence="1">1S5</strain>
    </source>
</reference>
<sequence length="291" mass="33229">MMSQWIQKYPIITAKLEDYGWFVAPYVVGEEFTELNALSQFIDANPPADLNAKRLIEQKIFERLCDVAFSNQVRARYVWLGLQTPHFKEYSHLYESAIFSYYKREYPAAIALLLMALEGVVLSLAGWQLGSPNRKPSFAGLKTAIANIPVHHFANASEFDAVQDMYRAAFSNFINQSIYVDTGVADFSLSVLNRHVVLHGMDSGNFYRLEDVHRLLLAFDLLIDLLSLSNGLLYATVPNDATAYLERNEYYNKLRIGHITVRDAAEQEFKFLSEHPNYVRPNNEPVVLYGL</sequence>
<protein>
    <submittedName>
        <fullName evidence="1">Uncharacterized protein</fullName>
    </submittedName>
</protein>
<name>A0A8T5V6R4_9BRAD</name>
<reference evidence="1" key="2">
    <citation type="submission" date="2022-04" db="EMBL/GenBank/DDBJ databases">
        <authorList>
            <person name="Bromfield E.S.P."/>
            <person name="Cloutier S."/>
        </authorList>
    </citation>
    <scope>NUCLEOTIDE SEQUENCE</scope>
    <source>
        <strain evidence="1">1S5</strain>
    </source>
</reference>
<evidence type="ECO:0000313" key="1">
    <source>
        <dbReference type="EMBL" id="UPT87016.1"/>
    </source>
</evidence>